<organism evidence="1 2">
    <name type="scientific">Pullulanibacillus pueri</name>
    <dbReference type="NCBI Taxonomy" id="1437324"/>
    <lineage>
        <taxon>Bacteria</taxon>
        <taxon>Bacillati</taxon>
        <taxon>Bacillota</taxon>
        <taxon>Bacilli</taxon>
        <taxon>Bacillales</taxon>
        <taxon>Sporolactobacillaceae</taxon>
        <taxon>Pullulanibacillus</taxon>
    </lineage>
</organism>
<dbReference type="AlphaFoldDB" id="A0A8J2ZY15"/>
<evidence type="ECO:0000313" key="2">
    <source>
        <dbReference type="Proteomes" id="UP000656813"/>
    </source>
</evidence>
<dbReference type="InterPro" id="IPR016181">
    <property type="entry name" value="Acyl_CoA_acyltransferase"/>
</dbReference>
<reference evidence="1" key="1">
    <citation type="journal article" date="2014" name="Int. J. Syst. Evol. Microbiol.">
        <title>Complete genome sequence of Corynebacterium casei LMG S-19264T (=DSM 44701T), isolated from a smear-ripened cheese.</title>
        <authorList>
            <consortium name="US DOE Joint Genome Institute (JGI-PGF)"/>
            <person name="Walter F."/>
            <person name="Albersmeier A."/>
            <person name="Kalinowski J."/>
            <person name="Ruckert C."/>
        </authorList>
    </citation>
    <scope>NUCLEOTIDE SEQUENCE</scope>
    <source>
        <strain evidence="1">CGMCC 1.12777</strain>
    </source>
</reference>
<sequence length="174" mass="19890">MVIHCLWVNKTGKGYASKLINKCIQDAKEQNKDGVIVVTNPDTSWTPSKEVFIKNNFIELENGPYGFELLVHKLVDVSNPYFPRDWEERLKPFKKLTVVRTQQCPFVDIATDNVVKGASKLGIDAEVIDIKSREELLRLSPTPYGIYGVIYKNKLISFHRLTVHSTTKQLKELV</sequence>
<gene>
    <name evidence="1" type="ORF">GCM10007096_31610</name>
</gene>
<dbReference type="Proteomes" id="UP000656813">
    <property type="component" value="Unassembled WGS sequence"/>
</dbReference>
<dbReference type="Gene3D" id="3.40.630.30">
    <property type="match status" value="1"/>
</dbReference>
<evidence type="ECO:0008006" key="3">
    <source>
        <dbReference type="Google" id="ProtNLM"/>
    </source>
</evidence>
<comment type="caution">
    <text evidence="1">The sequence shown here is derived from an EMBL/GenBank/DDBJ whole genome shotgun (WGS) entry which is preliminary data.</text>
</comment>
<dbReference type="CDD" id="cd04301">
    <property type="entry name" value="NAT_SF"/>
    <property type="match status" value="1"/>
</dbReference>
<name>A0A8J2ZY15_9BACL</name>
<accession>A0A8J2ZY15</accession>
<evidence type="ECO:0000313" key="1">
    <source>
        <dbReference type="EMBL" id="GGH85672.1"/>
    </source>
</evidence>
<reference evidence="1" key="2">
    <citation type="submission" date="2020-09" db="EMBL/GenBank/DDBJ databases">
        <authorList>
            <person name="Sun Q."/>
            <person name="Zhou Y."/>
        </authorList>
    </citation>
    <scope>NUCLEOTIDE SEQUENCE</scope>
    <source>
        <strain evidence="1">CGMCC 1.12777</strain>
    </source>
</reference>
<proteinExistence type="predicted"/>
<dbReference type="SUPFAM" id="SSF55729">
    <property type="entry name" value="Acyl-CoA N-acyltransferases (Nat)"/>
    <property type="match status" value="1"/>
</dbReference>
<dbReference type="EMBL" id="BMFV01000027">
    <property type="protein sequence ID" value="GGH85672.1"/>
    <property type="molecule type" value="Genomic_DNA"/>
</dbReference>
<protein>
    <recommendedName>
        <fullName evidence="3">GNAT family N-acetyltransferase</fullName>
    </recommendedName>
</protein>
<keyword evidence="2" id="KW-1185">Reference proteome</keyword>